<dbReference type="UniPathway" id="UPA00392"/>
<evidence type="ECO:0000313" key="15">
    <source>
        <dbReference type="Proteomes" id="UP000030111"/>
    </source>
</evidence>
<accession>A0A0A2MNI1</accession>
<evidence type="ECO:0000256" key="13">
    <source>
        <dbReference type="HAMAP-Rule" id="MF_00113"/>
    </source>
</evidence>
<dbReference type="PANTHER" id="PTHR30307:SF0">
    <property type="entry name" value="S-ADENOSYLMETHIONINE:TRNA RIBOSYLTRANSFERASE-ISOMERASE"/>
    <property type="match status" value="1"/>
</dbReference>
<evidence type="ECO:0000256" key="11">
    <source>
        <dbReference type="ARBA" id="ARBA00069325"/>
    </source>
</evidence>
<dbReference type="NCBIfam" id="TIGR00113">
    <property type="entry name" value="queA"/>
    <property type="match status" value="1"/>
</dbReference>
<comment type="subunit">
    <text evidence="3 13">Monomer.</text>
</comment>
<dbReference type="NCBIfam" id="NF001140">
    <property type="entry name" value="PRK00147.1"/>
    <property type="match status" value="1"/>
</dbReference>
<comment type="catalytic activity">
    <reaction evidence="8 13">
        <text>7-aminomethyl-7-carbaguanosine(34) in tRNA + S-adenosyl-L-methionine = epoxyqueuosine(34) in tRNA + adenine + L-methionine + 2 H(+)</text>
        <dbReference type="Rhea" id="RHEA:32155"/>
        <dbReference type="Rhea" id="RHEA-COMP:10342"/>
        <dbReference type="Rhea" id="RHEA-COMP:18582"/>
        <dbReference type="ChEBI" id="CHEBI:15378"/>
        <dbReference type="ChEBI" id="CHEBI:16708"/>
        <dbReference type="ChEBI" id="CHEBI:57844"/>
        <dbReference type="ChEBI" id="CHEBI:59789"/>
        <dbReference type="ChEBI" id="CHEBI:82833"/>
        <dbReference type="ChEBI" id="CHEBI:194443"/>
        <dbReference type="EC" id="2.4.99.17"/>
    </reaction>
</comment>
<comment type="pathway">
    <text evidence="2 13">tRNA modification; tRNA-queuosine biosynthesis.</text>
</comment>
<keyword evidence="4 13" id="KW-0963">Cytoplasm</keyword>
<sequence>MKLSNFNFNLPKELLAEHPTENRDESKLMVINRKTKTIEHRLFKDVIEYFEEGDVMVLNNTKVFPARLYGNKEKTGARIEVFLLRELNSEQRLWDVLVDPARKIRIGNKLYFGDDDSLVAEVIDNTTSRGRTLRFLYDGSYEEFRNKLTELGETPIPKYINREVEPEDAERYQTIYAKEEGAVAAPTAGLHFSKHLLKRLEIKGIDFAEITLHVGLGTFNPVEVEDLSKHKMDSEELIISQEACDIVNKAKVNKHKICAVGTTSMRAMESSVSSARTLNPYVGWTNKFIFPPYDFSVADCMITNFHTPKSTLLMMISAFMGHDLMRKAYDEAIKEGYRFYTYGDAMLIL</sequence>
<comment type="similarity">
    <text evidence="9 13">Belongs to the QueA family.</text>
</comment>
<dbReference type="STRING" id="1121898.GCA_000422725_01657"/>
<dbReference type="eggNOG" id="COG0809">
    <property type="taxonomic scope" value="Bacteria"/>
</dbReference>
<dbReference type="FunFam" id="3.40.1780.10:FF:000001">
    <property type="entry name" value="S-adenosylmethionine:tRNA ribosyltransferase-isomerase"/>
    <property type="match status" value="1"/>
</dbReference>
<proteinExistence type="inferred from homology"/>
<evidence type="ECO:0000256" key="2">
    <source>
        <dbReference type="ARBA" id="ARBA00004691"/>
    </source>
</evidence>
<dbReference type="InterPro" id="IPR042118">
    <property type="entry name" value="QueA_dom1"/>
</dbReference>
<evidence type="ECO:0000256" key="7">
    <source>
        <dbReference type="ARBA" id="ARBA00022785"/>
    </source>
</evidence>
<evidence type="ECO:0000256" key="5">
    <source>
        <dbReference type="ARBA" id="ARBA00022679"/>
    </source>
</evidence>
<dbReference type="PANTHER" id="PTHR30307">
    <property type="entry name" value="S-ADENOSYLMETHIONINE:TRNA RIBOSYLTRANSFERASE-ISOMERASE"/>
    <property type="match status" value="1"/>
</dbReference>
<dbReference type="SUPFAM" id="SSF111337">
    <property type="entry name" value="QueA-like"/>
    <property type="match status" value="1"/>
</dbReference>
<evidence type="ECO:0000256" key="8">
    <source>
        <dbReference type="ARBA" id="ARBA00052751"/>
    </source>
</evidence>
<keyword evidence="15" id="KW-1185">Reference proteome</keyword>
<comment type="subcellular location">
    <subcellularLocation>
        <location evidence="1 13">Cytoplasm</location>
    </subcellularLocation>
</comment>
<dbReference type="InterPro" id="IPR003699">
    <property type="entry name" value="QueA"/>
</dbReference>
<dbReference type="InterPro" id="IPR036100">
    <property type="entry name" value="QueA_sf"/>
</dbReference>
<keyword evidence="6 13" id="KW-0949">S-adenosyl-L-methionine</keyword>
<dbReference type="GO" id="GO:0008616">
    <property type="term" value="P:tRNA queuosine(34) biosynthetic process"/>
    <property type="evidence" value="ECO:0007669"/>
    <property type="project" value="UniProtKB-UniRule"/>
</dbReference>
<reference evidence="14 15" key="1">
    <citation type="submission" date="2013-09" db="EMBL/GenBank/DDBJ databases">
        <authorList>
            <person name="Zeng Z."/>
            <person name="Chen C."/>
        </authorList>
    </citation>
    <scope>NUCLEOTIDE SEQUENCE [LARGE SCALE GENOMIC DNA]</scope>
    <source>
        <strain evidence="14 15">WB 4.1-42</strain>
    </source>
</reference>
<evidence type="ECO:0000256" key="9">
    <source>
        <dbReference type="ARBA" id="ARBA00061210"/>
    </source>
</evidence>
<evidence type="ECO:0000256" key="3">
    <source>
        <dbReference type="ARBA" id="ARBA00011245"/>
    </source>
</evidence>
<dbReference type="Pfam" id="PF02547">
    <property type="entry name" value="Queuosine_synth"/>
    <property type="match status" value="1"/>
</dbReference>
<dbReference type="GO" id="GO:0005737">
    <property type="term" value="C:cytoplasm"/>
    <property type="evidence" value="ECO:0007669"/>
    <property type="project" value="UniProtKB-SubCell"/>
</dbReference>
<dbReference type="GO" id="GO:0051075">
    <property type="term" value="F:S-adenosylmethionine:tRNA ribosyltransferase-isomerase activity"/>
    <property type="evidence" value="ECO:0007669"/>
    <property type="project" value="UniProtKB-EC"/>
</dbReference>
<name>A0A0A2MNI1_9FLAO</name>
<dbReference type="HAMAP" id="MF_00113">
    <property type="entry name" value="QueA"/>
    <property type="match status" value="1"/>
</dbReference>
<dbReference type="FunFam" id="2.40.10.240:FF:000002">
    <property type="entry name" value="S-adenosylmethionine:tRNA ribosyltransferase-isomerase"/>
    <property type="match status" value="1"/>
</dbReference>
<organism evidence="14 15">
    <name type="scientific">Flavobacterium subsaxonicum WB 4.1-42 = DSM 21790</name>
    <dbReference type="NCBI Taxonomy" id="1121898"/>
    <lineage>
        <taxon>Bacteria</taxon>
        <taxon>Pseudomonadati</taxon>
        <taxon>Bacteroidota</taxon>
        <taxon>Flavobacteriia</taxon>
        <taxon>Flavobacteriales</taxon>
        <taxon>Flavobacteriaceae</taxon>
        <taxon>Flavobacterium</taxon>
    </lineage>
</organism>
<dbReference type="InterPro" id="IPR042119">
    <property type="entry name" value="QueA_dom2"/>
</dbReference>
<dbReference type="AlphaFoldDB" id="A0A0A2MNI1"/>
<dbReference type="OrthoDB" id="9805933at2"/>
<evidence type="ECO:0000256" key="1">
    <source>
        <dbReference type="ARBA" id="ARBA00004496"/>
    </source>
</evidence>
<comment type="function">
    <text evidence="13">Transfers and isomerizes the ribose moiety from AdoMet to the 7-aminomethyl group of 7-deazaguanine (preQ1-tRNA) to give epoxyqueuosine (oQ-tRNA).</text>
</comment>
<evidence type="ECO:0000256" key="6">
    <source>
        <dbReference type="ARBA" id="ARBA00022691"/>
    </source>
</evidence>
<dbReference type="Gene3D" id="2.40.10.240">
    <property type="entry name" value="QueA-like"/>
    <property type="match status" value="1"/>
</dbReference>
<keyword evidence="5 13" id="KW-0808">Transferase</keyword>
<evidence type="ECO:0000256" key="12">
    <source>
        <dbReference type="ARBA" id="ARBA00076160"/>
    </source>
</evidence>
<gene>
    <name evidence="13" type="primary">queA</name>
    <name evidence="14" type="ORF">Q766_04515</name>
</gene>
<evidence type="ECO:0000256" key="4">
    <source>
        <dbReference type="ARBA" id="ARBA00022490"/>
    </source>
</evidence>
<comment type="caution">
    <text evidence="14">The sequence shown here is derived from an EMBL/GenBank/DDBJ whole genome shotgun (WGS) entry which is preliminary data.</text>
</comment>
<keyword evidence="7 13" id="KW-0671">Queuosine biosynthesis</keyword>
<dbReference type="Proteomes" id="UP000030111">
    <property type="component" value="Unassembled WGS sequence"/>
</dbReference>
<dbReference type="RefSeq" id="WP_026990518.1">
    <property type="nucleotide sequence ID" value="NZ_AUGP01000017.1"/>
</dbReference>
<evidence type="ECO:0000256" key="10">
    <source>
        <dbReference type="ARBA" id="ARBA00066503"/>
    </source>
</evidence>
<dbReference type="Gene3D" id="3.40.1780.10">
    <property type="entry name" value="QueA-like"/>
    <property type="match status" value="1"/>
</dbReference>
<protein>
    <recommendedName>
        <fullName evidence="11 13">S-adenosylmethionine:tRNA ribosyltransferase-isomerase</fullName>
        <ecNumber evidence="10 13">2.4.99.17</ecNumber>
    </recommendedName>
    <alternativeName>
        <fullName evidence="12 13">Queuosine biosynthesis protein QueA</fullName>
    </alternativeName>
</protein>
<evidence type="ECO:0000313" key="14">
    <source>
        <dbReference type="EMBL" id="KGO94197.1"/>
    </source>
</evidence>
<dbReference type="EMBL" id="JRLY01000002">
    <property type="protein sequence ID" value="KGO94197.1"/>
    <property type="molecule type" value="Genomic_DNA"/>
</dbReference>
<dbReference type="EC" id="2.4.99.17" evidence="10 13"/>